<reference evidence="3" key="1">
    <citation type="journal article" date="2020" name="mSystems">
        <title>Genome- and Community-Level Interaction Insights into Carbon Utilization and Element Cycling Functions of Hydrothermarchaeota in Hydrothermal Sediment.</title>
        <authorList>
            <person name="Zhou Z."/>
            <person name="Liu Y."/>
            <person name="Xu W."/>
            <person name="Pan J."/>
            <person name="Luo Z.H."/>
            <person name="Li M."/>
        </authorList>
    </citation>
    <scope>NUCLEOTIDE SEQUENCE [LARGE SCALE GENOMIC DNA]</scope>
    <source>
        <strain evidence="3">SpSt-579</strain>
    </source>
</reference>
<dbReference type="Gene3D" id="3.90.550.10">
    <property type="entry name" value="Spore Coat Polysaccharide Biosynthesis Protein SpsA, Chain A"/>
    <property type="match status" value="1"/>
</dbReference>
<dbReference type="Pfam" id="PF00535">
    <property type="entry name" value="Glycos_transf_2"/>
    <property type="match status" value="1"/>
</dbReference>
<dbReference type="PANTHER" id="PTHR43630">
    <property type="entry name" value="POLY-BETA-1,6-N-ACETYL-D-GLUCOSAMINE SYNTHASE"/>
    <property type="match status" value="1"/>
</dbReference>
<evidence type="ECO:0000313" key="3">
    <source>
        <dbReference type="EMBL" id="HGT71135.1"/>
    </source>
</evidence>
<dbReference type="CDD" id="cd02511">
    <property type="entry name" value="Beta4Glucosyltransferase"/>
    <property type="match status" value="1"/>
</dbReference>
<keyword evidence="1" id="KW-0472">Membrane</keyword>
<dbReference type="EMBL" id="DSYQ01000011">
    <property type="protein sequence ID" value="HGT71135.1"/>
    <property type="molecule type" value="Genomic_DNA"/>
</dbReference>
<organism evidence="3">
    <name type="scientific">candidate division CPR3 bacterium</name>
    <dbReference type="NCBI Taxonomy" id="2268181"/>
    <lineage>
        <taxon>Bacteria</taxon>
        <taxon>Bacteria division CPR3</taxon>
    </lineage>
</organism>
<feature type="transmembrane region" description="Helical" evidence="1">
    <location>
        <begin position="214"/>
        <end position="239"/>
    </location>
</feature>
<dbReference type="GO" id="GO:0016740">
    <property type="term" value="F:transferase activity"/>
    <property type="evidence" value="ECO:0007669"/>
    <property type="project" value="UniProtKB-KW"/>
</dbReference>
<dbReference type="InterPro" id="IPR029044">
    <property type="entry name" value="Nucleotide-diphossugar_trans"/>
</dbReference>
<feature type="domain" description="Glycosyltransferase 2-like" evidence="2">
    <location>
        <begin position="6"/>
        <end position="118"/>
    </location>
</feature>
<dbReference type="InterPro" id="IPR001173">
    <property type="entry name" value="Glyco_trans_2-like"/>
</dbReference>
<name>A0A7C4R3D2_UNCC3</name>
<evidence type="ECO:0000259" key="2">
    <source>
        <dbReference type="Pfam" id="PF00535"/>
    </source>
</evidence>
<dbReference type="SUPFAM" id="SSF53448">
    <property type="entry name" value="Nucleotide-diphospho-sugar transferases"/>
    <property type="match status" value="1"/>
</dbReference>
<keyword evidence="3" id="KW-0808">Transferase</keyword>
<dbReference type="PANTHER" id="PTHR43630:SF2">
    <property type="entry name" value="GLYCOSYLTRANSFERASE"/>
    <property type="match status" value="1"/>
</dbReference>
<sequence length="251" mass="29713">MNVKISAVILTRCEGEKIVDCISSVNWCDEIIIIIDGIKKPINNFFKKQKIKIYERKLNGDFSAQRNFGLSKTTNEWVLFVDSDEIVGDELRNEIKIKIQEKELTCTGFYIKRNDYFLGKWLKYGETGNVRLLRLARKSMGEWQNKVHEVWKIKGKTCSLNSCLKHFPHENISSFLEKINWYTNIVAQYWIEEKKKIDFWEIFFFPAGKFLQNYFFRLGFLDGIPGLIMAIMMSFHSFLARAKLWQKFNNE</sequence>
<accession>A0A7C4R3D2</accession>
<keyword evidence="1" id="KW-0812">Transmembrane</keyword>
<gene>
    <name evidence="3" type="ORF">ENT43_02655</name>
</gene>
<proteinExistence type="predicted"/>
<keyword evidence="1" id="KW-1133">Transmembrane helix</keyword>
<protein>
    <submittedName>
        <fullName evidence="3">Glycosyltransferase family 2 protein</fullName>
    </submittedName>
</protein>
<evidence type="ECO:0000256" key="1">
    <source>
        <dbReference type="SAM" id="Phobius"/>
    </source>
</evidence>
<comment type="caution">
    <text evidence="3">The sequence shown here is derived from an EMBL/GenBank/DDBJ whole genome shotgun (WGS) entry which is preliminary data.</text>
</comment>
<dbReference type="AlphaFoldDB" id="A0A7C4R3D2"/>